<evidence type="ECO:0000313" key="1">
    <source>
        <dbReference type="EMBL" id="KAF4382125.1"/>
    </source>
</evidence>
<reference evidence="1 2" key="1">
    <citation type="journal article" date="2020" name="bioRxiv">
        <title>Sequence and annotation of 42 cannabis genomes reveals extensive copy number variation in cannabinoid synthesis and pathogen resistance genes.</title>
        <authorList>
            <person name="Mckernan K.J."/>
            <person name="Helbert Y."/>
            <person name="Kane L.T."/>
            <person name="Ebling H."/>
            <person name="Zhang L."/>
            <person name="Liu B."/>
            <person name="Eaton Z."/>
            <person name="Mclaughlin S."/>
            <person name="Kingan S."/>
            <person name="Baybayan P."/>
            <person name="Concepcion G."/>
            <person name="Jordan M."/>
            <person name="Riva A."/>
            <person name="Barbazuk W."/>
            <person name="Harkins T."/>
        </authorList>
    </citation>
    <scope>NUCLEOTIDE SEQUENCE [LARGE SCALE GENOMIC DNA]</scope>
    <source>
        <strain evidence="2">cv. Jamaican Lion 4</strain>
        <tissue evidence="1">Leaf</tissue>
    </source>
</reference>
<evidence type="ECO:0000313" key="2">
    <source>
        <dbReference type="Proteomes" id="UP000583929"/>
    </source>
</evidence>
<name>A0A7J6GGV0_CANSA</name>
<proteinExistence type="predicted"/>
<dbReference type="PANTHER" id="PTHR34427">
    <property type="entry name" value="DUF4283 DOMAIN PROTEIN"/>
    <property type="match status" value="1"/>
</dbReference>
<gene>
    <name evidence="1" type="ORF">G4B88_009415</name>
</gene>
<protein>
    <recommendedName>
        <fullName evidence="3">DUF4283 domain-containing protein</fullName>
    </recommendedName>
</protein>
<organism evidence="1 2">
    <name type="scientific">Cannabis sativa</name>
    <name type="common">Hemp</name>
    <name type="synonym">Marijuana</name>
    <dbReference type="NCBI Taxonomy" id="3483"/>
    <lineage>
        <taxon>Eukaryota</taxon>
        <taxon>Viridiplantae</taxon>
        <taxon>Streptophyta</taxon>
        <taxon>Embryophyta</taxon>
        <taxon>Tracheophyta</taxon>
        <taxon>Spermatophyta</taxon>
        <taxon>Magnoliopsida</taxon>
        <taxon>eudicotyledons</taxon>
        <taxon>Gunneridae</taxon>
        <taxon>Pentapetalae</taxon>
        <taxon>rosids</taxon>
        <taxon>fabids</taxon>
        <taxon>Rosales</taxon>
        <taxon>Cannabaceae</taxon>
        <taxon>Cannabis</taxon>
    </lineage>
</organism>
<comment type="caution">
    <text evidence="1">The sequence shown here is derived from an EMBL/GenBank/DDBJ whole genome shotgun (WGS) entry which is preliminary data.</text>
</comment>
<evidence type="ECO:0008006" key="3">
    <source>
        <dbReference type="Google" id="ProtNLM"/>
    </source>
</evidence>
<dbReference type="EMBL" id="JAATIQ010000104">
    <property type="protein sequence ID" value="KAF4382125.1"/>
    <property type="molecule type" value="Genomic_DNA"/>
</dbReference>
<dbReference type="AlphaFoldDB" id="A0A7J6GGV0"/>
<dbReference type="PANTHER" id="PTHR34427:SF5">
    <property type="entry name" value="DUF4283 DOMAIN-CONTAINING PROTEIN"/>
    <property type="match status" value="1"/>
</dbReference>
<accession>A0A7J6GGV0</accession>
<dbReference type="Proteomes" id="UP000583929">
    <property type="component" value="Unassembled WGS sequence"/>
</dbReference>
<sequence length="423" mass="49434">MVTLTYDGGSVRICERTRHFGYEIAITIDVVDWLIETVKDIQQKEERQRVSFKRSFRNSFGSCFLECFSNTKGSFMKLSALRNNKLKLVIIPEEEKARGWSELLRCLNSIMKREQASVNEKYVQQKIETKSRGSLNQRSLVNVVKEPWKPMAKQPYQMGNAFSKMTRRRKGDIEWLDLYPAINPSFKPKNPYLEKRFHHPKFYEYMRLKMQAKNWKLAIIHTRDNSHASWSVIFYNLSRELGRKLVVSQLFDDRCIVWCKDEMERDELIKTQKMRVPRAQTGVSFSQWSWESQKESVKVECRDSWIGIYGLPLNLWHMKIFRKIGDCCGELLDVDKETAEASMRTTAFLVMVVTKTPLVLGRNMATTLLVLAGKIILVLLRPINSKNIGVFELSIKCLWLHCRTMGAQFVFAKEQDCLDTKLP</sequence>
<keyword evidence="2" id="KW-1185">Reference proteome</keyword>